<reference evidence="1" key="1">
    <citation type="journal article" date="2021" name="bioRxiv">
        <title>Whole Genome Assembly and Annotation of Northern Wild Rice, Zizania palustris L., Supports a Whole Genome Duplication in the Zizania Genus.</title>
        <authorList>
            <person name="Haas M."/>
            <person name="Kono T."/>
            <person name="Macchietto M."/>
            <person name="Millas R."/>
            <person name="McGilp L."/>
            <person name="Shao M."/>
            <person name="Duquette J."/>
            <person name="Hirsch C.N."/>
            <person name="Kimball J."/>
        </authorList>
    </citation>
    <scope>NUCLEOTIDE SEQUENCE</scope>
    <source>
        <tissue evidence="1">Fresh leaf tissue</tissue>
    </source>
</reference>
<sequence length="72" mass="8148">MVSTVVHVLSLRSERDHWPGTIGIYGLHQPSNHTKADRCILVLWSSADAPSFEYQFQSFRVTENVAEKIGFS</sequence>
<gene>
    <name evidence="1" type="ORF">GUJ93_ZPchr0013g35996</name>
</gene>
<name>A0A8J5X243_ZIZPA</name>
<organism evidence="1 2">
    <name type="scientific">Zizania palustris</name>
    <name type="common">Northern wild rice</name>
    <dbReference type="NCBI Taxonomy" id="103762"/>
    <lineage>
        <taxon>Eukaryota</taxon>
        <taxon>Viridiplantae</taxon>
        <taxon>Streptophyta</taxon>
        <taxon>Embryophyta</taxon>
        <taxon>Tracheophyta</taxon>
        <taxon>Spermatophyta</taxon>
        <taxon>Magnoliopsida</taxon>
        <taxon>Liliopsida</taxon>
        <taxon>Poales</taxon>
        <taxon>Poaceae</taxon>
        <taxon>BOP clade</taxon>
        <taxon>Oryzoideae</taxon>
        <taxon>Oryzeae</taxon>
        <taxon>Zizaniinae</taxon>
        <taxon>Zizania</taxon>
    </lineage>
</organism>
<reference evidence="1" key="2">
    <citation type="submission" date="2021-02" db="EMBL/GenBank/DDBJ databases">
        <authorList>
            <person name="Kimball J.A."/>
            <person name="Haas M.W."/>
            <person name="Macchietto M."/>
            <person name="Kono T."/>
            <person name="Duquette J."/>
            <person name="Shao M."/>
        </authorList>
    </citation>
    <scope>NUCLEOTIDE SEQUENCE</scope>
    <source>
        <tissue evidence="1">Fresh leaf tissue</tissue>
    </source>
</reference>
<accession>A0A8J5X243</accession>
<proteinExistence type="predicted"/>
<evidence type="ECO:0000313" key="2">
    <source>
        <dbReference type="Proteomes" id="UP000729402"/>
    </source>
</evidence>
<dbReference type="EMBL" id="JAAALK010000079">
    <property type="protein sequence ID" value="KAG8100476.1"/>
    <property type="molecule type" value="Genomic_DNA"/>
</dbReference>
<dbReference type="Proteomes" id="UP000729402">
    <property type="component" value="Unassembled WGS sequence"/>
</dbReference>
<keyword evidence="2" id="KW-1185">Reference proteome</keyword>
<dbReference type="AlphaFoldDB" id="A0A8J5X243"/>
<protein>
    <submittedName>
        <fullName evidence="1">Uncharacterized protein</fullName>
    </submittedName>
</protein>
<evidence type="ECO:0000313" key="1">
    <source>
        <dbReference type="EMBL" id="KAG8100476.1"/>
    </source>
</evidence>
<comment type="caution">
    <text evidence="1">The sequence shown here is derived from an EMBL/GenBank/DDBJ whole genome shotgun (WGS) entry which is preliminary data.</text>
</comment>